<proteinExistence type="predicted"/>
<dbReference type="EMBL" id="JAHUTI010094823">
    <property type="protein sequence ID" value="MED6262818.1"/>
    <property type="molecule type" value="Genomic_DNA"/>
</dbReference>
<name>A0ABU7CIQ8_9TELE</name>
<organism evidence="1 2">
    <name type="scientific">Ataeniobius toweri</name>
    <dbReference type="NCBI Taxonomy" id="208326"/>
    <lineage>
        <taxon>Eukaryota</taxon>
        <taxon>Metazoa</taxon>
        <taxon>Chordata</taxon>
        <taxon>Craniata</taxon>
        <taxon>Vertebrata</taxon>
        <taxon>Euteleostomi</taxon>
        <taxon>Actinopterygii</taxon>
        <taxon>Neopterygii</taxon>
        <taxon>Teleostei</taxon>
        <taxon>Neoteleostei</taxon>
        <taxon>Acanthomorphata</taxon>
        <taxon>Ovalentaria</taxon>
        <taxon>Atherinomorphae</taxon>
        <taxon>Cyprinodontiformes</taxon>
        <taxon>Goodeidae</taxon>
        <taxon>Ataeniobius</taxon>
    </lineage>
</organism>
<evidence type="ECO:0000313" key="1">
    <source>
        <dbReference type="EMBL" id="MED6262818.1"/>
    </source>
</evidence>
<protein>
    <submittedName>
        <fullName evidence="1">Uncharacterized protein</fullName>
    </submittedName>
</protein>
<comment type="caution">
    <text evidence="1">The sequence shown here is derived from an EMBL/GenBank/DDBJ whole genome shotgun (WGS) entry which is preliminary data.</text>
</comment>
<keyword evidence="2" id="KW-1185">Reference proteome</keyword>
<accession>A0ABU7CIQ8</accession>
<reference evidence="1 2" key="1">
    <citation type="submission" date="2021-07" db="EMBL/GenBank/DDBJ databases">
        <authorList>
            <person name="Palmer J.M."/>
        </authorList>
    </citation>
    <scope>NUCLEOTIDE SEQUENCE [LARGE SCALE GENOMIC DNA]</scope>
    <source>
        <strain evidence="1 2">AT_MEX2019</strain>
        <tissue evidence="1">Muscle</tissue>
    </source>
</reference>
<evidence type="ECO:0000313" key="2">
    <source>
        <dbReference type="Proteomes" id="UP001345963"/>
    </source>
</evidence>
<gene>
    <name evidence="1" type="ORF">ATANTOWER_026567</name>
</gene>
<dbReference type="Proteomes" id="UP001345963">
    <property type="component" value="Unassembled WGS sequence"/>
</dbReference>
<sequence>MSSFRTSKLKPPAVVWMPDQTLSQIQSCASTSEFLDKELSSRKHKHWAITSTVPALKLHLNNEPIVGLKDLRLNNLLWEQRDHPLPLQAPSLKSRESFVVLN</sequence>